<evidence type="ECO:0000313" key="2">
    <source>
        <dbReference type="Proteomes" id="UP000746595"/>
    </source>
</evidence>
<dbReference type="EMBL" id="JAAWVT010000006">
    <property type="protein sequence ID" value="NKG21566.1"/>
    <property type="molecule type" value="Genomic_DNA"/>
</dbReference>
<sequence length="46" mass="5095">MTSSPETLVIAAFTMIALLSALSASMVMRYRKTHRDQIEPRAEQAA</sequence>
<keyword evidence="2" id="KW-1185">Reference proteome</keyword>
<reference evidence="1 2" key="1">
    <citation type="submission" date="2020-04" db="EMBL/GenBank/DDBJ databases">
        <title>Paeniglutamicibacter sp. ANT13_2, a novel actinomycete isolated from sediment in Antarctica.</title>
        <authorList>
            <person name="Sakdapetsiri C."/>
            <person name="Pinyakong O."/>
        </authorList>
    </citation>
    <scope>NUCLEOTIDE SEQUENCE [LARGE SCALE GENOMIC DNA]</scope>
    <source>
        <strain evidence="1 2">ANT13_2</strain>
    </source>
</reference>
<dbReference type="RefSeq" id="WP_168152376.1">
    <property type="nucleotide sequence ID" value="NZ_JAAWVT010000006.1"/>
</dbReference>
<gene>
    <name evidence="1" type="ORF">HED64_12730</name>
</gene>
<dbReference type="Proteomes" id="UP000746595">
    <property type="component" value="Unassembled WGS sequence"/>
</dbReference>
<accession>A0ABX1G7N0</accession>
<proteinExistence type="predicted"/>
<comment type="caution">
    <text evidence="1">The sequence shown here is derived from an EMBL/GenBank/DDBJ whole genome shotgun (WGS) entry which is preliminary data.</text>
</comment>
<protein>
    <submittedName>
        <fullName evidence="1">Uncharacterized protein</fullName>
    </submittedName>
</protein>
<organism evidence="1 2">
    <name type="scientific">Paeniglutamicibacter terrestris</name>
    <dbReference type="NCBI Taxonomy" id="2723403"/>
    <lineage>
        <taxon>Bacteria</taxon>
        <taxon>Bacillati</taxon>
        <taxon>Actinomycetota</taxon>
        <taxon>Actinomycetes</taxon>
        <taxon>Micrococcales</taxon>
        <taxon>Micrococcaceae</taxon>
        <taxon>Paeniglutamicibacter</taxon>
    </lineage>
</organism>
<name>A0ABX1G7N0_9MICC</name>
<evidence type="ECO:0000313" key="1">
    <source>
        <dbReference type="EMBL" id="NKG21566.1"/>
    </source>
</evidence>